<dbReference type="GO" id="GO:0005198">
    <property type="term" value="F:structural molecule activity"/>
    <property type="evidence" value="ECO:0007669"/>
    <property type="project" value="InterPro"/>
</dbReference>
<dbReference type="OrthoDB" id="9802553at2"/>
<dbReference type="PRINTS" id="PR01005">
    <property type="entry name" value="FLGHOOKAP1"/>
</dbReference>
<dbReference type="EMBL" id="LDSL01000054">
    <property type="protein sequence ID" value="KTT22732.1"/>
    <property type="molecule type" value="Genomic_DNA"/>
</dbReference>
<accession>A0A147GYE6</accession>
<evidence type="ECO:0000256" key="5">
    <source>
        <dbReference type="ARBA" id="ARBA00022525"/>
    </source>
</evidence>
<dbReference type="InterPro" id="IPR049119">
    <property type="entry name" value="FlgK_D2-like"/>
</dbReference>
<gene>
    <name evidence="10" type="ORF">NS331_09250</name>
</gene>
<dbReference type="Pfam" id="PF06429">
    <property type="entry name" value="Flg_bbr_C"/>
    <property type="match status" value="1"/>
</dbReference>
<evidence type="ECO:0000313" key="11">
    <source>
        <dbReference type="Proteomes" id="UP000072741"/>
    </source>
</evidence>
<evidence type="ECO:0000256" key="4">
    <source>
        <dbReference type="ARBA" id="ARBA00016244"/>
    </source>
</evidence>
<dbReference type="InterPro" id="IPR053927">
    <property type="entry name" value="FlgK_helical"/>
</dbReference>
<dbReference type="PANTHER" id="PTHR30033">
    <property type="entry name" value="FLAGELLAR HOOK-ASSOCIATED PROTEIN 1"/>
    <property type="match status" value="1"/>
</dbReference>
<dbReference type="PATRIC" id="fig|433924.3.peg.3833"/>
<feature type="domain" description="Flagellar hook-associated protein 1 D2-like" evidence="8">
    <location>
        <begin position="334"/>
        <end position="407"/>
    </location>
</feature>
<evidence type="ECO:0000313" key="10">
    <source>
        <dbReference type="EMBL" id="KTT22732.1"/>
    </source>
</evidence>
<dbReference type="PANTHER" id="PTHR30033:SF1">
    <property type="entry name" value="FLAGELLAR HOOK-ASSOCIATED PROTEIN 1"/>
    <property type="match status" value="1"/>
</dbReference>
<organism evidence="10 11">
    <name type="scientific">Pseudacidovorax intermedius</name>
    <dbReference type="NCBI Taxonomy" id="433924"/>
    <lineage>
        <taxon>Bacteria</taxon>
        <taxon>Pseudomonadati</taxon>
        <taxon>Pseudomonadota</taxon>
        <taxon>Betaproteobacteria</taxon>
        <taxon>Burkholderiales</taxon>
        <taxon>Comamonadaceae</taxon>
        <taxon>Pseudacidovorax</taxon>
    </lineage>
</organism>
<evidence type="ECO:0000259" key="8">
    <source>
        <dbReference type="Pfam" id="PF21158"/>
    </source>
</evidence>
<dbReference type="NCBIfam" id="TIGR02492">
    <property type="entry name" value="flgK_ends"/>
    <property type="match status" value="1"/>
</dbReference>
<evidence type="ECO:0000256" key="2">
    <source>
        <dbReference type="ARBA" id="ARBA00004613"/>
    </source>
</evidence>
<dbReference type="SUPFAM" id="SSF64518">
    <property type="entry name" value="Phase 1 flagellin"/>
    <property type="match status" value="1"/>
</dbReference>
<evidence type="ECO:0000259" key="9">
    <source>
        <dbReference type="Pfam" id="PF22638"/>
    </source>
</evidence>
<dbReference type="Pfam" id="PF22638">
    <property type="entry name" value="FlgK_D1"/>
    <property type="match status" value="1"/>
</dbReference>
<dbReference type="GO" id="GO:0009424">
    <property type="term" value="C:bacterial-type flagellum hook"/>
    <property type="evidence" value="ECO:0007669"/>
    <property type="project" value="InterPro"/>
</dbReference>
<dbReference type="Proteomes" id="UP000072741">
    <property type="component" value="Unassembled WGS sequence"/>
</dbReference>
<feature type="domain" description="Flagellar basal-body/hook protein C-terminal" evidence="7">
    <location>
        <begin position="585"/>
        <end position="624"/>
    </location>
</feature>
<keyword evidence="11" id="KW-1185">Reference proteome</keyword>
<feature type="domain" description="Flagellar hook-associated protein FlgK helical" evidence="9">
    <location>
        <begin position="93"/>
        <end position="322"/>
    </location>
</feature>
<dbReference type="InterPro" id="IPR010930">
    <property type="entry name" value="Flg_bb/hook_C_dom"/>
</dbReference>
<evidence type="ECO:0000256" key="3">
    <source>
        <dbReference type="ARBA" id="ARBA00009677"/>
    </source>
</evidence>
<reference evidence="10 11" key="1">
    <citation type="journal article" date="2016" name="Front. Microbiol.">
        <title>Genomic Resource of Rice Seed Associated Bacteria.</title>
        <authorList>
            <person name="Midha S."/>
            <person name="Bansal K."/>
            <person name="Sharma S."/>
            <person name="Kumar N."/>
            <person name="Patil P.P."/>
            <person name="Chaudhry V."/>
            <person name="Patil P.B."/>
        </authorList>
    </citation>
    <scope>NUCLEOTIDE SEQUENCE [LARGE SCALE GENOMIC DNA]</scope>
    <source>
        <strain evidence="10 11">NS331</strain>
    </source>
</reference>
<name>A0A147GYE6_9BURK</name>
<dbReference type="InterPro" id="IPR002371">
    <property type="entry name" value="FlgK"/>
</dbReference>
<dbReference type="Pfam" id="PF21158">
    <property type="entry name" value="flgK_1st_1"/>
    <property type="match status" value="1"/>
</dbReference>
<comment type="caution">
    <text evidence="10">The sequence shown here is derived from an EMBL/GenBank/DDBJ whole genome shotgun (WGS) entry which is preliminary data.</text>
</comment>
<sequence length="627" mass="63673">MSGLLNTGLSALLANQAALTTTGNNVANAGSVSYSRQSVVQQQAIGTPSDGGYLGNGVRVVAIDRAYNGYLTRQANQASAVSAADQARANQFTSIEPLFQTGASGLGSAMNSLLNAFTDVSRAPTDLSARTVVLTQAGALASRFTSTQQQLNESAKATVEQLGTAVNTINQLAESIGKINSQIQRAKGAGQPPNDLLDERDRLIGQLNGQVQTATIEADDGSLSVFVGNQALVLGSVTANVAVGTTANGTTTLNISRGAVTARLDADTLGGGAVAGQLRFLNEDLPDTRNQLGRLAVVLTSTVNTQHSLGVGLNGETGNKLFGTIPMPDSIPASGNTGNAVIGSAVSDVSSLIASAYAVTVQSDGSYQVRRMSDNAVTSFATMPAQLDGLTFNLKSGAGAPGDVYRIAPFDDAAGLVSVGLGSASAVAAASPVQASTGSDNQGSLSVSGVYAYAQDANLTATATLTFNADGTYNITGPGTGNLSNQPYNVGEPLKFNGWSLTLTGLPKPGDTVKVEAASASMTALNAGNAKAMQGLADEKVIDGSPLSDGYAGLLARVGVRAESAKYSAKVSSAIATSAETSRANSSGVNLDEEAAKLLGYQQAYQAAARVIQISQNIFDALLSNLK</sequence>
<dbReference type="GO" id="GO:0044780">
    <property type="term" value="P:bacterial-type flagellum assembly"/>
    <property type="evidence" value="ECO:0007669"/>
    <property type="project" value="InterPro"/>
</dbReference>
<proteinExistence type="inferred from homology"/>
<evidence type="ECO:0000256" key="1">
    <source>
        <dbReference type="ARBA" id="ARBA00004365"/>
    </source>
</evidence>
<evidence type="ECO:0000259" key="7">
    <source>
        <dbReference type="Pfam" id="PF06429"/>
    </source>
</evidence>
<comment type="similarity">
    <text evidence="3">Belongs to the flagella basal body rod proteins family.</text>
</comment>
<protein>
    <recommendedName>
        <fullName evidence="4">Flagellar hook-associated protein 1</fullName>
    </recommendedName>
</protein>
<dbReference type="GO" id="GO:0005576">
    <property type="term" value="C:extracellular region"/>
    <property type="evidence" value="ECO:0007669"/>
    <property type="project" value="UniProtKB-SubCell"/>
</dbReference>
<evidence type="ECO:0000256" key="6">
    <source>
        <dbReference type="ARBA" id="ARBA00023143"/>
    </source>
</evidence>
<comment type="subcellular location">
    <subcellularLocation>
        <location evidence="1">Bacterial flagellum</location>
    </subcellularLocation>
    <subcellularLocation>
        <location evidence="2">Secreted</location>
    </subcellularLocation>
</comment>
<dbReference type="AlphaFoldDB" id="A0A147GYE6"/>
<dbReference type="RefSeq" id="WP_058641718.1">
    <property type="nucleotide sequence ID" value="NZ_LDSL01000054.1"/>
</dbReference>
<keyword evidence="5" id="KW-0964">Secreted</keyword>
<keyword evidence="6" id="KW-0975">Bacterial flagellum</keyword>